<dbReference type="Gene3D" id="3.40.50.720">
    <property type="entry name" value="NAD(P)-binding Rossmann-like Domain"/>
    <property type="match status" value="1"/>
</dbReference>
<dbReference type="AlphaFoldDB" id="T1G3U2"/>
<dbReference type="OrthoDB" id="191139at2759"/>
<dbReference type="PANTHER" id="PTHR43157:SF31">
    <property type="entry name" value="PHOSPHATIDYLINOSITOL-GLYCAN BIOSYNTHESIS CLASS F PROTEIN"/>
    <property type="match status" value="1"/>
</dbReference>
<dbReference type="KEGG" id="hro:HELRODRAFT_79842"/>
<dbReference type="Proteomes" id="UP000015101">
    <property type="component" value="Unassembled WGS sequence"/>
</dbReference>
<dbReference type="InterPro" id="IPR020904">
    <property type="entry name" value="Sc_DH/Rdtase_CS"/>
</dbReference>
<dbReference type="eggNOG" id="KOG1208">
    <property type="taxonomic scope" value="Eukaryota"/>
</dbReference>
<dbReference type="EnsemblMetazoa" id="HelroT79842">
    <property type="protein sequence ID" value="HelroP79842"/>
    <property type="gene ID" value="HelroG79842"/>
</dbReference>
<evidence type="ECO:0000313" key="6">
    <source>
        <dbReference type="Proteomes" id="UP000015101"/>
    </source>
</evidence>
<dbReference type="PROSITE" id="PS00061">
    <property type="entry name" value="ADH_SHORT"/>
    <property type="match status" value="1"/>
</dbReference>
<dbReference type="Pfam" id="PF00106">
    <property type="entry name" value="adh_short"/>
    <property type="match status" value="1"/>
</dbReference>
<sequence>MKDKVVIVTGANSGIGLELTKLLCLAGAKVIMGCRTLKKFEDAKTEILLEVATADVKFLQLNLSSFKSIRNFASEFLKSESKLDMLINNAGVLNSEADEQTEDGFNWEIQVNYLGHFLLTQLLLDILKKTPNILEHVFRNFNQLNNKDLVRGSAYSVSKLAMLLFTKELASIIGQNDPSVNAVNPGVVNSNLYNNLTFKKNPIMNIMIGPIFWFFVKPPRCGAQTALHCASNYDWLGGNRSGGNDTDVDGGNGAKRPTGKLFQLLLFIVLIFLYLFFFIFFLLLLLFS</sequence>
<dbReference type="STRING" id="6412.T1G3U2"/>
<keyword evidence="3" id="KW-1133">Transmembrane helix</keyword>
<dbReference type="HOGENOM" id="CLU_010194_44_2_1"/>
<dbReference type="GO" id="GO:0016491">
    <property type="term" value="F:oxidoreductase activity"/>
    <property type="evidence" value="ECO:0007669"/>
    <property type="project" value="UniProtKB-KW"/>
</dbReference>
<dbReference type="PANTHER" id="PTHR43157">
    <property type="entry name" value="PHOSPHATIDYLINOSITOL-GLYCAN BIOSYNTHESIS CLASS F PROTEIN-RELATED"/>
    <property type="match status" value="1"/>
</dbReference>
<dbReference type="InParanoid" id="T1G3U2"/>
<dbReference type="InterPro" id="IPR002347">
    <property type="entry name" value="SDR_fam"/>
</dbReference>
<reference evidence="4 6" key="2">
    <citation type="journal article" date="2013" name="Nature">
        <title>Insights into bilaterian evolution from three spiralian genomes.</title>
        <authorList>
            <person name="Simakov O."/>
            <person name="Marletaz F."/>
            <person name="Cho S.J."/>
            <person name="Edsinger-Gonzales E."/>
            <person name="Havlak P."/>
            <person name="Hellsten U."/>
            <person name="Kuo D.H."/>
            <person name="Larsson T."/>
            <person name="Lv J."/>
            <person name="Arendt D."/>
            <person name="Savage R."/>
            <person name="Osoegawa K."/>
            <person name="de Jong P."/>
            <person name="Grimwood J."/>
            <person name="Chapman J.A."/>
            <person name="Shapiro H."/>
            <person name="Aerts A."/>
            <person name="Otillar R.P."/>
            <person name="Terry A.Y."/>
            <person name="Boore J.L."/>
            <person name="Grigoriev I.V."/>
            <person name="Lindberg D.R."/>
            <person name="Seaver E.C."/>
            <person name="Weisblat D.A."/>
            <person name="Putnam N.H."/>
            <person name="Rokhsar D.S."/>
        </authorList>
    </citation>
    <scope>NUCLEOTIDE SEQUENCE</scope>
</reference>
<reference evidence="6" key="1">
    <citation type="submission" date="2012-12" db="EMBL/GenBank/DDBJ databases">
        <authorList>
            <person name="Hellsten U."/>
            <person name="Grimwood J."/>
            <person name="Chapman J.A."/>
            <person name="Shapiro H."/>
            <person name="Aerts A."/>
            <person name="Otillar R.P."/>
            <person name="Terry A.Y."/>
            <person name="Boore J.L."/>
            <person name="Simakov O."/>
            <person name="Marletaz F."/>
            <person name="Cho S.-J."/>
            <person name="Edsinger-Gonzales E."/>
            <person name="Havlak P."/>
            <person name="Kuo D.-H."/>
            <person name="Larsson T."/>
            <person name="Lv J."/>
            <person name="Arendt D."/>
            <person name="Savage R."/>
            <person name="Osoegawa K."/>
            <person name="de Jong P."/>
            <person name="Lindberg D.R."/>
            <person name="Seaver E.C."/>
            <person name="Weisblat D.A."/>
            <person name="Putnam N.H."/>
            <person name="Grigoriev I.V."/>
            <person name="Rokhsar D.S."/>
        </authorList>
    </citation>
    <scope>NUCLEOTIDE SEQUENCE</scope>
</reference>
<keyword evidence="1" id="KW-0560">Oxidoreductase</keyword>
<name>T1G3U2_HELRO</name>
<proteinExistence type="inferred from homology"/>
<comment type="similarity">
    <text evidence="2">Belongs to the short-chain dehydrogenases/reductases (SDR) family.</text>
</comment>
<dbReference type="RefSeq" id="XP_009018256.1">
    <property type="nucleotide sequence ID" value="XM_009020008.1"/>
</dbReference>
<dbReference type="InterPro" id="IPR036291">
    <property type="entry name" value="NAD(P)-bd_dom_sf"/>
</dbReference>
<evidence type="ECO:0000256" key="1">
    <source>
        <dbReference type="ARBA" id="ARBA00023002"/>
    </source>
</evidence>
<keyword evidence="3" id="KW-0472">Membrane</keyword>
<gene>
    <name evidence="5" type="primary">20215740</name>
    <name evidence="4" type="ORF">HELRODRAFT_79842</name>
</gene>
<evidence type="ECO:0000256" key="3">
    <source>
        <dbReference type="SAM" id="Phobius"/>
    </source>
</evidence>
<dbReference type="PRINTS" id="PR00080">
    <property type="entry name" value="SDRFAMILY"/>
</dbReference>
<reference evidence="5" key="3">
    <citation type="submission" date="2015-06" db="UniProtKB">
        <authorList>
            <consortium name="EnsemblMetazoa"/>
        </authorList>
    </citation>
    <scope>IDENTIFICATION</scope>
</reference>
<protein>
    <submittedName>
        <fullName evidence="4 5">Uncharacterized protein</fullName>
    </submittedName>
</protein>
<dbReference type="OMA" id="ECENDVH"/>
<feature type="transmembrane region" description="Helical" evidence="3">
    <location>
        <begin position="264"/>
        <end position="287"/>
    </location>
</feature>
<dbReference type="SUPFAM" id="SSF51735">
    <property type="entry name" value="NAD(P)-binding Rossmann-fold domains"/>
    <property type="match status" value="1"/>
</dbReference>
<evidence type="ECO:0000313" key="4">
    <source>
        <dbReference type="EMBL" id="ESO03699.1"/>
    </source>
</evidence>
<dbReference type="PRINTS" id="PR00081">
    <property type="entry name" value="GDHRDH"/>
</dbReference>
<evidence type="ECO:0000313" key="5">
    <source>
        <dbReference type="EnsemblMetazoa" id="HelroP79842"/>
    </source>
</evidence>
<dbReference type="GeneID" id="20215740"/>
<accession>T1G3U2</accession>
<dbReference type="EMBL" id="KB096590">
    <property type="protein sequence ID" value="ESO03699.1"/>
    <property type="molecule type" value="Genomic_DNA"/>
</dbReference>
<dbReference type="CTD" id="20215740"/>
<dbReference type="EMBL" id="AMQM01004532">
    <property type="status" value="NOT_ANNOTATED_CDS"/>
    <property type="molecule type" value="Genomic_DNA"/>
</dbReference>
<evidence type="ECO:0000256" key="2">
    <source>
        <dbReference type="RuleBase" id="RU000363"/>
    </source>
</evidence>
<keyword evidence="3" id="KW-0812">Transmembrane</keyword>
<organism evidence="5 6">
    <name type="scientific">Helobdella robusta</name>
    <name type="common">Californian leech</name>
    <dbReference type="NCBI Taxonomy" id="6412"/>
    <lineage>
        <taxon>Eukaryota</taxon>
        <taxon>Metazoa</taxon>
        <taxon>Spiralia</taxon>
        <taxon>Lophotrochozoa</taxon>
        <taxon>Annelida</taxon>
        <taxon>Clitellata</taxon>
        <taxon>Hirudinea</taxon>
        <taxon>Rhynchobdellida</taxon>
        <taxon>Glossiphoniidae</taxon>
        <taxon>Helobdella</taxon>
    </lineage>
</organism>
<keyword evidence="6" id="KW-1185">Reference proteome</keyword>